<comment type="caution">
    <text evidence="16">The sequence shown here is derived from an EMBL/GenBank/DDBJ whole genome shotgun (WGS) entry which is preliminary data.</text>
</comment>
<evidence type="ECO:0000313" key="17">
    <source>
        <dbReference type="Proteomes" id="UP000613512"/>
    </source>
</evidence>
<keyword evidence="12" id="KW-0902">Two-component regulatory system</keyword>
<dbReference type="GO" id="GO:0000155">
    <property type="term" value="F:phosphorelay sensor kinase activity"/>
    <property type="evidence" value="ECO:0007669"/>
    <property type="project" value="InterPro"/>
</dbReference>
<dbReference type="GO" id="GO:0016036">
    <property type="term" value="P:cellular response to phosphate starvation"/>
    <property type="evidence" value="ECO:0007669"/>
    <property type="project" value="TreeGrafter"/>
</dbReference>
<evidence type="ECO:0000259" key="15">
    <source>
        <dbReference type="PROSITE" id="PS50109"/>
    </source>
</evidence>
<keyword evidence="17" id="KW-1185">Reference proteome</keyword>
<reference evidence="16" key="1">
    <citation type="journal article" date="2014" name="Int. J. Syst. Evol. Microbiol.">
        <title>Complete genome sequence of Corynebacterium casei LMG S-19264T (=DSM 44701T), isolated from a smear-ripened cheese.</title>
        <authorList>
            <consortium name="US DOE Joint Genome Institute (JGI-PGF)"/>
            <person name="Walter F."/>
            <person name="Albersmeier A."/>
            <person name="Kalinowski J."/>
            <person name="Ruckert C."/>
        </authorList>
    </citation>
    <scope>NUCLEOTIDE SEQUENCE</scope>
    <source>
        <strain evidence="16">CGMCC 1.12408</strain>
    </source>
</reference>
<proteinExistence type="predicted"/>
<keyword evidence="8" id="KW-0547">Nucleotide-binding</keyword>
<evidence type="ECO:0000256" key="2">
    <source>
        <dbReference type="ARBA" id="ARBA00004651"/>
    </source>
</evidence>
<dbReference type="InterPro" id="IPR005467">
    <property type="entry name" value="His_kinase_dom"/>
</dbReference>
<evidence type="ECO:0000256" key="10">
    <source>
        <dbReference type="ARBA" id="ARBA00022840"/>
    </source>
</evidence>
<dbReference type="InterPro" id="IPR050351">
    <property type="entry name" value="BphY/WalK/GraS-like"/>
</dbReference>
<evidence type="ECO:0000256" key="4">
    <source>
        <dbReference type="ARBA" id="ARBA00022475"/>
    </source>
</evidence>
<dbReference type="InterPro" id="IPR036890">
    <property type="entry name" value="HATPase_C_sf"/>
</dbReference>
<dbReference type="PANTHER" id="PTHR45453">
    <property type="entry name" value="PHOSPHATE REGULON SENSOR PROTEIN PHOR"/>
    <property type="match status" value="1"/>
</dbReference>
<keyword evidence="7 14" id="KW-0812">Transmembrane</keyword>
<sequence>MIKDFIVERLTWILFIGMLLGLFLLVGYLDPSLHFNSILYVVFLSLILFLLFLFIQYRRESSYYRRLKDWDPQVDMEIIQDGNTPFERIVEHAIKQQVNFSKHEISRHIIHIEQEKDELLAWIHEVKTPLTTIKLMLEKVEDQKLKEQLMFEWLRIHLLLDQQLHHRRLPSMENDLYIEQIDIERIITQEIQGLKSWCFQKGIGFDLSLDKQMVLSDSKWLPFIIRQILTNAVKYSEQSDVEITSFSKNGHVVLTIRDYGRGIAVKDLPRIFEKGFTSTTDHKDHQATGMGLFLTKKVSQALKIKITIDSSYGKGTTVSLIFPRKNDFLEISSM</sequence>
<dbReference type="SMART" id="SM00387">
    <property type="entry name" value="HATPase_c"/>
    <property type="match status" value="1"/>
</dbReference>
<evidence type="ECO:0000256" key="12">
    <source>
        <dbReference type="ARBA" id="ARBA00023012"/>
    </source>
</evidence>
<dbReference type="AlphaFoldDB" id="A0A916SAB6"/>
<evidence type="ECO:0000313" key="16">
    <source>
        <dbReference type="EMBL" id="GGA90882.1"/>
    </source>
</evidence>
<keyword evidence="5" id="KW-0597">Phosphoprotein</keyword>
<evidence type="ECO:0000256" key="8">
    <source>
        <dbReference type="ARBA" id="ARBA00022741"/>
    </source>
</evidence>
<keyword evidence="9" id="KW-0418">Kinase</keyword>
<feature type="transmembrane region" description="Helical" evidence="14">
    <location>
        <begin position="12"/>
        <end position="29"/>
    </location>
</feature>
<dbReference type="InterPro" id="IPR003661">
    <property type="entry name" value="HisK_dim/P_dom"/>
</dbReference>
<feature type="transmembrane region" description="Helical" evidence="14">
    <location>
        <begin position="35"/>
        <end position="55"/>
    </location>
</feature>
<dbReference type="GO" id="GO:0004721">
    <property type="term" value="F:phosphoprotein phosphatase activity"/>
    <property type="evidence" value="ECO:0007669"/>
    <property type="project" value="TreeGrafter"/>
</dbReference>
<keyword evidence="4" id="KW-1003">Cell membrane</keyword>
<evidence type="ECO:0000256" key="14">
    <source>
        <dbReference type="SAM" id="Phobius"/>
    </source>
</evidence>
<evidence type="ECO:0000256" key="13">
    <source>
        <dbReference type="ARBA" id="ARBA00023136"/>
    </source>
</evidence>
<keyword evidence="6" id="KW-0808">Transferase</keyword>
<evidence type="ECO:0000256" key="1">
    <source>
        <dbReference type="ARBA" id="ARBA00000085"/>
    </source>
</evidence>
<evidence type="ECO:0000256" key="7">
    <source>
        <dbReference type="ARBA" id="ARBA00022692"/>
    </source>
</evidence>
<dbReference type="Proteomes" id="UP000613512">
    <property type="component" value="Unassembled WGS sequence"/>
</dbReference>
<dbReference type="InterPro" id="IPR003594">
    <property type="entry name" value="HATPase_dom"/>
</dbReference>
<reference evidence="16" key="2">
    <citation type="submission" date="2020-09" db="EMBL/GenBank/DDBJ databases">
        <authorList>
            <person name="Sun Q."/>
            <person name="Zhou Y."/>
        </authorList>
    </citation>
    <scope>NUCLEOTIDE SEQUENCE</scope>
    <source>
        <strain evidence="16">CGMCC 1.12408</strain>
    </source>
</reference>
<dbReference type="CDD" id="cd00082">
    <property type="entry name" value="HisKA"/>
    <property type="match status" value="1"/>
</dbReference>
<comment type="subcellular location">
    <subcellularLocation>
        <location evidence="2">Cell membrane</location>
        <topology evidence="2">Multi-pass membrane protein</topology>
    </subcellularLocation>
</comment>
<name>A0A916SAB6_9BACI</name>
<feature type="domain" description="Histidine kinase" evidence="15">
    <location>
        <begin position="121"/>
        <end position="326"/>
    </location>
</feature>
<keyword evidence="10" id="KW-0067">ATP-binding</keyword>
<accession>A0A916SAB6</accession>
<evidence type="ECO:0000256" key="11">
    <source>
        <dbReference type="ARBA" id="ARBA00022989"/>
    </source>
</evidence>
<dbReference type="EC" id="2.7.13.3" evidence="3"/>
<dbReference type="PRINTS" id="PR00344">
    <property type="entry name" value="BCTRLSENSOR"/>
</dbReference>
<dbReference type="RefSeq" id="WP_188386137.1">
    <property type="nucleotide sequence ID" value="NZ_BMEY01000028.1"/>
</dbReference>
<keyword evidence="13 14" id="KW-0472">Membrane</keyword>
<dbReference type="InterPro" id="IPR004358">
    <property type="entry name" value="Sig_transdc_His_kin-like_C"/>
</dbReference>
<dbReference type="EMBL" id="BMEY01000028">
    <property type="protein sequence ID" value="GGA90882.1"/>
    <property type="molecule type" value="Genomic_DNA"/>
</dbReference>
<dbReference type="Pfam" id="PF02518">
    <property type="entry name" value="HATPase_c"/>
    <property type="match status" value="1"/>
</dbReference>
<dbReference type="SUPFAM" id="SSF55874">
    <property type="entry name" value="ATPase domain of HSP90 chaperone/DNA topoisomerase II/histidine kinase"/>
    <property type="match status" value="1"/>
</dbReference>
<evidence type="ECO:0000256" key="5">
    <source>
        <dbReference type="ARBA" id="ARBA00022553"/>
    </source>
</evidence>
<evidence type="ECO:0000256" key="3">
    <source>
        <dbReference type="ARBA" id="ARBA00012438"/>
    </source>
</evidence>
<protein>
    <recommendedName>
        <fullName evidence="3">histidine kinase</fullName>
        <ecNumber evidence="3">2.7.13.3</ecNumber>
    </recommendedName>
</protein>
<dbReference type="GO" id="GO:0005886">
    <property type="term" value="C:plasma membrane"/>
    <property type="evidence" value="ECO:0007669"/>
    <property type="project" value="UniProtKB-SubCell"/>
</dbReference>
<organism evidence="16 17">
    <name type="scientific">Ornithinibacillus halotolerans</name>
    <dbReference type="NCBI Taxonomy" id="1274357"/>
    <lineage>
        <taxon>Bacteria</taxon>
        <taxon>Bacillati</taxon>
        <taxon>Bacillota</taxon>
        <taxon>Bacilli</taxon>
        <taxon>Bacillales</taxon>
        <taxon>Bacillaceae</taxon>
        <taxon>Ornithinibacillus</taxon>
    </lineage>
</organism>
<comment type="catalytic activity">
    <reaction evidence="1">
        <text>ATP + protein L-histidine = ADP + protein N-phospho-L-histidine.</text>
        <dbReference type="EC" id="2.7.13.3"/>
    </reaction>
</comment>
<keyword evidence="11 14" id="KW-1133">Transmembrane helix</keyword>
<evidence type="ECO:0000256" key="6">
    <source>
        <dbReference type="ARBA" id="ARBA00022679"/>
    </source>
</evidence>
<dbReference type="Gene3D" id="3.30.565.10">
    <property type="entry name" value="Histidine kinase-like ATPase, C-terminal domain"/>
    <property type="match status" value="1"/>
</dbReference>
<dbReference type="PANTHER" id="PTHR45453:SF2">
    <property type="entry name" value="HISTIDINE KINASE"/>
    <property type="match status" value="1"/>
</dbReference>
<gene>
    <name evidence="16" type="primary">bceS</name>
    <name evidence="16" type="ORF">GCM10008025_36750</name>
</gene>
<evidence type="ECO:0000256" key="9">
    <source>
        <dbReference type="ARBA" id="ARBA00022777"/>
    </source>
</evidence>
<dbReference type="GO" id="GO:0005524">
    <property type="term" value="F:ATP binding"/>
    <property type="evidence" value="ECO:0007669"/>
    <property type="project" value="UniProtKB-KW"/>
</dbReference>
<dbReference type="PROSITE" id="PS50109">
    <property type="entry name" value="HIS_KIN"/>
    <property type="match status" value="1"/>
</dbReference>